<dbReference type="OMA" id="EMRNVMH"/>
<keyword evidence="4" id="KW-1185">Reference proteome</keyword>
<feature type="domain" description="EF-hand" evidence="3">
    <location>
        <begin position="47"/>
        <end position="82"/>
    </location>
</feature>
<accession>A0A6J1LY95</accession>
<organism evidence="4 5">
    <name type="scientific">Drosophila hydei</name>
    <name type="common">Fruit fly</name>
    <dbReference type="NCBI Taxonomy" id="7224"/>
    <lineage>
        <taxon>Eukaryota</taxon>
        <taxon>Metazoa</taxon>
        <taxon>Ecdysozoa</taxon>
        <taxon>Arthropoda</taxon>
        <taxon>Hexapoda</taxon>
        <taxon>Insecta</taxon>
        <taxon>Pterygota</taxon>
        <taxon>Neoptera</taxon>
        <taxon>Endopterygota</taxon>
        <taxon>Diptera</taxon>
        <taxon>Brachycera</taxon>
        <taxon>Muscomorpha</taxon>
        <taxon>Ephydroidea</taxon>
        <taxon>Drosophilidae</taxon>
        <taxon>Drosophila</taxon>
    </lineage>
</organism>
<dbReference type="SUPFAM" id="SSF47473">
    <property type="entry name" value="EF-hand"/>
    <property type="match status" value="1"/>
</dbReference>
<dbReference type="Proteomes" id="UP000504633">
    <property type="component" value="Unplaced"/>
</dbReference>
<dbReference type="InterPro" id="IPR018247">
    <property type="entry name" value="EF_Hand_1_Ca_BS"/>
</dbReference>
<gene>
    <name evidence="5" type="primary">LOC111599928</name>
</gene>
<feature type="domain" description="EF-hand" evidence="3">
    <location>
        <begin position="120"/>
        <end position="151"/>
    </location>
</feature>
<dbReference type="GO" id="GO:0016460">
    <property type="term" value="C:myosin II complex"/>
    <property type="evidence" value="ECO:0007669"/>
    <property type="project" value="TreeGrafter"/>
</dbReference>
<keyword evidence="2" id="KW-0106">Calcium</keyword>
<dbReference type="GO" id="GO:0005509">
    <property type="term" value="F:calcium ion binding"/>
    <property type="evidence" value="ECO:0007669"/>
    <property type="project" value="InterPro"/>
</dbReference>
<dbReference type="RefSeq" id="XP_023171543.1">
    <property type="nucleotide sequence ID" value="XM_023315775.2"/>
</dbReference>
<proteinExistence type="predicted"/>
<dbReference type="Gene3D" id="1.10.238.10">
    <property type="entry name" value="EF-hand"/>
    <property type="match status" value="2"/>
</dbReference>
<evidence type="ECO:0000256" key="1">
    <source>
        <dbReference type="ARBA" id="ARBA00022737"/>
    </source>
</evidence>
<evidence type="ECO:0000259" key="3">
    <source>
        <dbReference type="PROSITE" id="PS50222"/>
    </source>
</evidence>
<name>A0A6J1LY95_DROHY</name>
<sequence>MEATGFTLNEDQMNEVRDAFGVFDPQNTGKITGKQMGLAMRTLGYCPTEAELYDLIEEIDVDGDGDIEFIEFQMMITKRMEGLTKIENLRAVFKLIDRDEDGFIALGEMRNVMHNMGERCSEEEFNEMMKEIDADNDGKISFSEFVNAVRN</sequence>
<dbReference type="GeneID" id="111599928"/>
<feature type="domain" description="EF-hand" evidence="3">
    <location>
        <begin position="11"/>
        <end position="46"/>
    </location>
</feature>
<dbReference type="OrthoDB" id="26525at2759"/>
<evidence type="ECO:0000256" key="2">
    <source>
        <dbReference type="ARBA" id="ARBA00022837"/>
    </source>
</evidence>
<dbReference type="SMART" id="SM00054">
    <property type="entry name" value="EFh"/>
    <property type="match status" value="4"/>
</dbReference>
<dbReference type="PROSITE" id="PS00018">
    <property type="entry name" value="EF_HAND_1"/>
    <property type="match status" value="3"/>
</dbReference>
<dbReference type="PANTHER" id="PTHR23048">
    <property type="entry name" value="MYOSIN LIGHT CHAIN 1, 3"/>
    <property type="match status" value="1"/>
</dbReference>
<reference evidence="5" key="1">
    <citation type="submission" date="2025-08" db="UniProtKB">
        <authorList>
            <consortium name="RefSeq"/>
        </authorList>
    </citation>
    <scope>IDENTIFICATION</scope>
    <source>
        <strain evidence="5">15085-1641.00</strain>
        <tissue evidence="5">Whole body</tissue>
    </source>
</reference>
<dbReference type="KEGG" id="dhe:111599928"/>
<keyword evidence="1" id="KW-0677">Repeat</keyword>
<evidence type="ECO:0000313" key="4">
    <source>
        <dbReference type="Proteomes" id="UP000504633"/>
    </source>
</evidence>
<dbReference type="Pfam" id="PF13499">
    <property type="entry name" value="EF-hand_7"/>
    <property type="match status" value="2"/>
</dbReference>
<protein>
    <submittedName>
        <fullName evidence="5">Neo-calmodulin</fullName>
    </submittedName>
</protein>
<dbReference type="InterPro" id="IPR002048">
    <property type="entry name" value="EF_hand_dom"/>
</dbReference>
<dbReference type="PANTHER" id="PTHR23048:SF0">
    <property type="entry name" value="CALMODULIN LIKE 3"/>
    <property type="match status" value="1"/>
</dbReference>
<dbReference type="FunFam" id="1.10.238.10:FF:000001">
    <property type="entry name" value="Calmodulin 1"/>
    <property type="match status" value="1"/>
</dbReference>
<dbReference type="AlphaFoldDB" id="A0A6J1LY95"/>
<feature type="domain" description="EF-hand" evidence="3">
    <location>
        <begin position="84"/>
        <end position="119"/>
    </location>
</feature>
<dbReference type="InterPro" id="IPR050230">
    <property type="entry name" value="CALM/Myosin/TropC-like"/>
</dbReference>
<dbReference type="CDD" id="cd00051">
    <property type="entry name" value="EFh"/>
    <property type="match status" value="2"/>
</dbReference>
<evidence type="ECO:0000313" key="5">
    <source>
        <dbReference type="RefSeq" id="XP_023171543.1"/>
    </source>
</evidence>
<dbReference type="InterPro" id="IPR011992">
    <property type="entry name" value="EF-hand-dom_pair"/>
</dbReference>
<dbReference type="PROSITE" id="PS50222">
    <property type="entry name" value="EF_HAND_2"/>
    <property type="match status" value="4"/>
</dbReference>